<protein>
    <submittedName>
        <fullName evidence="5">Alpha amylase catalytic region</fullName>
    </submittedName>
</protein>
<evidence type="ECO:0000256" key="1">
    <source>
        <dbReference type="ARBA" id="ARBA00008061"/>
    </source>
</evidence>
<comment type="similarity">
    <text evidence="1">Belongs to the glycosyl hydrolase 13 family.</text>
</comment>
<dbReference type="AlphaFoldDB" id="D9R6Q8"/>
<dbReference type="InterPro" id="IPR006047">
    <property type="entry name" value="GH13_cat_dom"/>
</dbReference>
<keyword evidence="6" id="KW-1185">Reference proteome</keyword>
<dbReference type="GO" id="GO:0004556">
    <property type="term" value="F:alpha-amylase activity"/>
    <property type="evidence" value="ECO:0007669"/>
    <property type="project" value="TreeGrafter"/>
</dbReference>
<dbReference type="GO" id="GO:0009313">
    <property type="term" value="P:oligosaccharide catabolic process"/>
    <property type="evidence" value="ECO:0007669"/>
    <property type="project" value="TreeGrafter"/>
</dbReference>
<dbReference type="InterPro" id="IPR017853">
    <property type="entry name" value="GH"/>
</dbReference>
<dbReference type="InterPro" id="IPR013780">
    <property type="entry name" value="Glyco_hydro_b"/>
</dbReference>
<dbReference type="Gene3D" id="2.60.40.1180">
    <property type="entry name" value="Golgi alpha-mannosidase II"/>
    <property type="match status" value="1"/>
</dbReference>
<dbReference type="Gene3D" id="3.90.400.10">
    <property type="entry name" value="Oligo-1,6-glucosidase, Domain 2"/>
    <property type="match status" value="1"/>
</dbReference>
<evidence type="ECO:0000313" key="5">
    <source>
        <dbReference type="EMBL" id="ADL03564.1"/>
    </source>
</evidence>
<dbReference type="SUPFAM" id="SSF51011">
    <property type="entry name" value="Glycosyl hydrolase domain"/>
    <property type="match status" value="1"/>
</dbReference>
<dbReference type="Pfam" id="PF00128">
    <property type="entry name" value="Alpha-amylase"/>
    <property type="match status" value="1"/>
</dbReference>
<dbReference type="EMBL" id="CP002109">
    <property type="protein sequence ID" value="ADL03564.1"/>
    <property type="molecule type" value="Genomic_DNA"/>
</dbReference>
<dbReference type="CDD" id="cd11333">
    <property type="entry name" value="AmyAc_SI_OligoGlu_DGase"/>
    <property type="match status" value="1"/>
</dbReference>
<evidence type="ECO:0000313" key="6">
    <source>
        <dbReference type="Proteomes" id="UP000001662"/>
    </source>
</evidence>
<dbReference type="PaxDb" id="610130-Closa_0945"/>
<dbReference type="Proteomes" id="UP000001662">
    <property type="component" value="Chromosome"/>
</dbReference>
<dbReference type="eggNOG" id="COG0366">
    <property type="taxonomic scope" value="Bacteria"/>
</dbReference>
<dbReference type="FunFam" id="3.90.400.10:FF:000002">
    <property type="entry name" value="Sucrose isomerase"/>
    <property type="match status" value="1"/>
</dbReference>
<sequence>MNSKWWKQAVIYQIYPKSFQDSNGDGIGDLQGIISRLDYLKKLGADALWLSPVCCSPQDDNGYDISDYQDIDPMFGNLEDMDELIEKAGKQGIRIIMDLVLNHTSDEHPWFKEAKKSKDNPYHDYYVWKDGVAGVVPNGLRACFGGPAWEWVPELGQYYFHQFSVKQPDLNWENPKVRREIQDMILWWMEKGIGGFRLDVIDCVAKDPDRLITADGPKLHTYIQELSRETFQKGDLVTVGEAWSANPESALLYSNPDGRELSMVFQFEHICLDQKKGGEKWDLAPLPFPELKRVLSAWQEALFCKGWNSLFWNNHDLPRIVSRWGNDKEYRVESAKMFAILLHGMQGTPYIYQGEELGMTNVRYHIEDYRDIEILNLYRERTEAGYKKSDVMESIYTKGRDNARTPMQWNQGKEAGFTEGTPWIKVNPNYTKINAEAALADDTSIFYLYQKLIELRKTYDVFADGKYRLLLPEDPDIFAYTRTLEKTVLLVVCNFYSNKVLLPLPKEFDCEKKLLASSYTDEGLPNELRPYEARMYLIG</sequence>
<evidence type="ECO:0000256" key="3">
    <source>
        <dbReference type="ARBA" id="ARBA00023295"/>
    </source>
</evidence>
<dbReference type="InterPro" id="IPR045857">
    <property type="entry name" value="O16G_dom_2"/>
</dbReference>
<proteinExistence type="inferred from homology"/>
<name>D9R6Q8_LACSW</name>
<dbReference type="FunFam" id="3.20.20.80:FF:000064">
    <property type="entry name" value="Oligo-1,6-glucosidase"/>
    <property type="match status" value="2"/>
</dbReference>
<dbReference type="Pfam" id="PF16657">
    <property type="entry name" value="Malt_amylase_C"/>
    <property type="match status" value="1"/>
</dbReference>
<evidence type="ECO:0000256" key="2">
    <source>
        <dbReference type="ARBA" id="ARBA00022801"/>
    </source>
</evidence>
<keyword evidence="2" id="KW-0378">Hydrolase</keyword>
<reference evidence="5" key="1">
    <citation type="submission" date="2010-07" db="EMBL/GenBank/DDBJ databases">
        <title>Complete sequence of Clostridium saccharolyticum WM1.</title>
        <authorList>
            <consortium name="US DOE Joint Genome Institute"/>
            <person name="Lucas S."/>
            <person name="Copeland A."/>
            <person name="Lapidus A."/>
            <person name="Cheng J.-F."/>
            <person name="Bruce D."/>
            <person name="Goodwin L."/>
            <person name="Pitluck S."/>
            <person name="Chertkov O."/>
            <person name="Detter J.C."/>
            <person name="Han C."/>
            <person name="Tapia R."/>
            <person name="Land M."/>
            <person name="Hauser L."/>
            <person name="Chang Y.-J."/>
            <person name="Jeffries C."/>
            <person name="Kyrpides N."/>
            <person name="Ivanova N."/>
            <person name="Mikhailova N."/>
            <person name="Mouttaki H."/>
            <person name="Lin L."/>
            <person name="Zhou J."/>
            <person name="Hemme C.L."/>
            <person name="Woyke T."/>
        </authorList>
    </citation>
    <scope>NUCLEOTIDE SEQUENCE [LARGE SCALE GENOMIC DNA]</scope>
    <source>
        <strain evidence="5">WM1</strain>
    </source>
</reference>
<keyword evidence="3" id="KW-0326">Glycosidase</keyword>
<accession>D9R6Q8</accession>
<dbReference type="HOGENOM" id="CLU_006462_1_2_9"/>
<dbReference type="STRING" id="610130.Closa_0945"/>
<dbReference type="SUPFAM" id="SSF51445">
    <property type="entry name" value="(Trans)glycosidases"/>
    <property type="match status" value="1"/>
</dbReference>
<dbReference type="KEGG" id="csh:Closa_0945"/>
<dbReference type="NCBIfam" id="NF008183">
    <property type="entry name" value="PRK10933.1"/>
    <property type="match status" value="1"/>
</dbReference>
<dbReference type="OrthoDB" id="9805159at2"/>
<dbReference type="RefSeq" id="WP_013271659.1">
    <property type="nucleotide sequence ID" value="NC_014376.1"/>
</dbReference>
<feature type="domain" description="Glycosyl hydrolase family 13 catalytic" evidence="4">
    <location>
        <begin position="13"/>
        <end position="404"/>
    </location>
</feature>
<dbReference type="SMART" id="SM00642">
    <property type="entry name" value="Aamy"/>
    <property type="match status" value="1"/>
</dbReference>
<dbReference type="PANTHER" id="PTHR10357:SF179">
    <property type="entry name" value="NEUTRAL AND BASIC AMINO ACID TRANSPORT PROTEIN RBAT"/>
    <property type="match status" value="1"/>
</dbReference>
<dbReference type="PANTHER" id="PTHR10357">
    <property type="entry name" value="ALPHA-AMYLASE FAMILY MEMBER"/>
    <property type="match status" value="1"/>
</dbReference>
<dbReference type="Gene3D" id="3.20.20.80">
    <property type="entry name" value="Glycosidases"/>
    <property type="match status" value="1"/>
</dbReference>
<gene>
    <name evidence="5" type="ordered locus">Closa_0945</name>
</gene>
<dbReference type="InterPro" id="IPR032091">
    <property type="entry name" value="Malt_amylase-like_C"/>
</dbReference>
<organism evidence="5 6">
    <name type="scientific">Lacrimispora saccharolytica (strain ATCC 35040 / DSM 2544 / NRCC 2533 / WM1)</name>
    <name type="common">Clostridium saccharolyticum</name>
    <dbReference type="NCBI Taxonomy" id="610130"/>
    <lineage>
        <taxon>Bacteria</taxon>
        <taxon>Bacillati</taxon>
        <taxon>Bacillota</taxon>
        <taxon>Clostridia</taxon>
        <taxon>Lachnospirales</taxon>
        <taxon>Lachnospiraceae</taxon>
        <taxon>Lacrimispora</taxon>
    </lineage>
</organism>
<evidence type="ECO:0000259" key="4">
    <source>
        <dbReference type="SMART" id="SM00642"/>
    </source>
</evidence>
<dbReference type="FunFam" id="2.60.40.1180:FF:000007">
    <property type="entry name" value="Sucrose isomerase"/>
    <property type="match status" value="1"/>
</dbReference>
<dbReference type="CAZy" id="GH13">
    <property type="family name" value="Glycoside Hydrolase Family 13"/>
</dbReference>